<dbReference type="AlphaFoldDB" id="A0A2T4N518"/>
<protein>
    <submittedName>
        <fullName evidence="2">Uncharacterized protein</fullName>
    </submittedName>
</protein>
<accession>A0A2T4N518</accession>
<dbReference type="EMBL" id="PZKL01000015">
    <property type="protein sequence ID" value="PTH81942.1"/>
    <property type="molecule type" value="Genomic_DNA"/>
</dbReference>
<dbReference type="RefSeq" id="WP_107682706.1">
    <property type="nucleotide sequence ID" value="NZ_CAWQUB010000001.1"/>
</dbReference>
<evidence type="ECO:0000256" key="1">
    <source>
        <dbReference type="SAM" id="Phobius"/>
    </source>
</evidence>
<feature type="transmembrane region" description="Helical" evidence="1">
    <location>
        <begin position="36"/>
        <end position="60"/>
    </location>
</feature>
<feature type="transmembrane region" description="Helical" evidence="1">
    <location>
        <begin position="6"/>
        <end position="24"/>
    </location>
</feature>
<comment type="caution">
    <text evidence="2">The sequence shown here is derived from an EMBL/GenBank/DDBJ whole genome shotgun (WGS) entry which is preliminary data.</text>
</comment>
<sequence length="68" mass="7397">MNINATLLGQFIALLMVIVGLIAWRLARSKSEHPALITLICSLLCLFPPFGLLALLLVALKQDLPARS</sequence>
<gene>
    <name evidence="2" type="ORF">DAA48_05070</name>
</gene>
<proteinExistence type="predicted"/>
<keyword evidence="1" id="KW-1133">Transmembrane helix</keyword>
<evidence type="ECO:0000313" key="3">
    <source>
        <dbReference type="Proteomes" id="UP000241986"/>
    </source>
</evidence>
<evidence type="ECO:0000313" key="2">
    <source>
        <dbReference type="EMBL" id="PTH81942.1"/>
    </source>
</evidence>
<reference evidence="2 3" key="1">
    <citation type="submission" date="2018-03" db="EMBL/GenBank/DDBJ databases">
        <title>Aeromonas veronii whole genome sequencing and analysis.</title>
        <authorList>
            <person name="Xie H."/>
            <person name="Liu T."/>
            <person name="Wang K."/>
        </authorList>
    </citation>
    <scope>NUCLEOTIDE SEQUENCE [LARGE SCALE GENOMIC DNA]</scope>
    <source>
        <strain evidence="2 3">XH.VA.1</strain>
    </source>
</reference>
<keyword evidence="1" id="KW-0812">Transmembrane</keyword>
<organism evidence="2 3">
    <name type="scientific">Aeromonas veronii</name>
    <dbReference type="NCBI Taxonomy" id="654"/>
    <lineage>
        <taxon>Bacteria</taxon>
        <taxon>Pseudomonadati</taxon>
        <taxon>Pseudomonadota</taxon>
        <taxon>Gammaproteobacteria</taxon>
        <taxon>Aeromonadales</taxon>
        <taxon>Aeromonadaceae</taxon>
        <taxon>Aeromonas</taxon>
    </lineage>
</organism>
<name>A0A2T4N518_AERVE</name>
<keyword evidence="1" id="KW-0472">Membrane</keyword>
<dbReference type="Proteomes" id="UP000241986">
    <property type="component" value="Unassembled WGS sequence"/>
</dbReference>